<evidence type="ECO:0000259" key="2">
    <source>
        <dbReference type="Pfam" id="PF20167"/>
    </source>
</evidence>
<dbReference type="EnsemblPlants" id="PGSC0003DMT400095774">
    <property type="protein sequence ID" value="PGSC0003DMT400095774"/>
    <property type="gene ID" value="PGSC0003DMG400045345"/>
</dbReference>
<feature type="region of interest" description="Disordered" evidence="1">
    <location>
        <begin position="162"/>
        <end position="255"/>
    </location>
</feature>
<dbReference type="PaxDb" id="4113-PGSC0003DMT400095774"/>
<dbReference type="PANTHER" id="PTHR33180">
    <property type="entry name" value="PHOTOSYSTEM II CP43 REACTION CENTER PROTEIN"/>
    <property type="match status" value="1"/>
</dbReference>
<dbReference type="AlphaFoldDB" id="M1DX15"/>
<dbReference type="Pfam" id="PF20167">
    <property type="entry name" value="Transposase_32"/>
    <property type="match status" value="1"/>
</dbReference>
<accession>M1DX15</accession>
<proteinExistence type="predicted"/>
<reference evidence="3" key="2">
    <citation type="submission" date="2015-06" db="UniProtKB">
        <authorList>
            <consortium name="EnsemblPlants"/>
        </authorList>
    </citation>
    <scope>IDENTIFICATION</scope>
    <source>
        <strain evidence="3">DM1-3 516 R44</strain>
    </source>
</reference>
<sequence>MYLEIIECLKYHKFQIFTKPRGSYIPSWVRKFYNAYSALVHQWKSLVSFFKVVDYVVVRGRKVACDSEAINTSLAHGPSGISDVIITPADPLGPSTAALPSRPTTVVASCEPISKSSLIRMGQLAQSANYWDANIESSIPGMIQATLDDVVKPLSTTIDSLAAGKAARPRSHRGVEIPDVPEMPQTTRGNRDGMEHTNDPESEVETDKEMFEGVAVDDIAESEEIMIDADVQDSLAKAPAAESSESGPSGGHSGH</sequence>
<protein>
    <recommendedName>
        <fullName evidence="2">Putative plant transposon protein domain-containing protein</fullName>
    </recommendedName>
</protein>
<dbReference type="InParanoid" id="M1DX15"/>
<evidence type="ECO:0000313" key="4">
    <source>
        <dbReference type="Proteomes" id="UP000011115"/>
    </source>
</evidence>
<keyword evidence="4" id="KW-1185">Reference proteome</keyword>
<dbReference type="Proteomes" id="UP000011115">
    <property type="component" value="Unassembled WGS sequence"/>
</dbReference>
<dbReference type="PANTHER" id="PTHR33180:SF31">
    <property type="entry name" value="POLYPROTEIN PROTEIN"/>
    <property type="match status" value="1"/>
</dbReference>
<feature type="compositionally biased region" description="Acidic residues" evidence="1">
    <location>
        <begin position="218"/>
        <end position="231"/>
    </location>
</feature>
<evidence type="ECO:0000313" key="3">
    <source>
        <dbReference type="EnsemblPlants" id="PGSC0003DMT400095774"/>
    </source>
</evidence>
<dbReference type="InterPro" id="IPR046796">
    <property type="entry name" value="Transposase_32_dom"/>
</dbReference>
<name>M1DX15_SOLTU</name>
<dbReference type="Gramene" id="PGSC0003DMT400095774">
    <property type="protein sequence ID" value="PGSC0003DMT400095774"/>
    <property type="gene ID" value="PGSC0003DMG400045345"/>
</dbReference>
<feature type="domain" description="Putative plant transposon protein" evidence="2">
    <location>
        <begin position="12"/>
        <end position="77"/>
    </location>
</feature>
<dbReference type="HOGENOM" id="CLU_029307_2_1_1"/>
<evidence type="ECO:0000256" key="1">
    <source>
        <dbReference type="SAM" id="MobiDB-lite"/>
    </source>
</evidence>
<organism evidence="3 4">
    <name type="scientific">Solanum tuberosum</name>
    <name type="common">Potato</name>
    <dbReference type="NCBI Taxonomy" id="4113"/>
    <lineage>
        <taxon>Eukaryota</taxon>
        <taxon>Viridiplantae</taxon>
        <taxon>Streptophyta</taxon>
        <taxon>Embryophyta</taxon>
        <taxon>Tracheophyta</taxon>
        <taxon>Spermatophyta</taxon>
        <taxon>Magnoliopsida</taxon>
        <taxon>eudicotyledons</taxon>
        <taxon>Gunneridae</taxon>
        <taxon>Pentapetalae</taxon>
        <taxon>asterids</taxon>
        <taxon>lamiids</taxon>
        <taxon>Solanales</taxon>
        <taxon>Solanaceae</taxon>
        <taxon>Solanoideae</taxon>
        <taxon>Solaneae</taxon>
        <taxon>Solanum</taxon>
    </lineage>
</organism>
<feature type="compositionally biased region" description="Basic and acidic residues" evidence="1">
    <location>
        <begin position="189"/>
        <end position="211"/>
    </location>
</feature>
<reference evidence="4" key="1">
    <citation type="journal article" date="2011" name="Nature">
        <title>Genome sequence and analysis of the tuber crop potato.</title>
        <authorList>
            <consortium name="The Potato Genome Sequencing Consortium"/>
        </authorList>
    </citation>
    <scope>NUCLEOTIDE SEQUENCE [LARGE SCALE GENOMIC DNA]</scope>
    <source>
        <strain evidence="4">cv. DM1-3 516 R44</strain>
    </source>
</reference>